<dbReference type="PANTHER" id="PTHR14624:SF0">
    <property type="entry name" value="POLYPRENOL REDUCTASE"/>
    <property type="match status" value="1"/>
</dbReference>
<accession>A0A836FRC4</accession>
<evidence type="ECO:0000256" key="1">
    <source>
        <dbReference type="ARBA" id="ARBA00004127"/>
    </source>
</evidence>
<dbReference type="GO" id="GO:0016095">
    <property type="term" value="P:polyprenol catabolic process"/>
    <property type="evidence" value="ECO:0007669"/>
    <property type="project" value="UniProtKB-UniRule"/>
</dbReference>
<evidence type="ECO:0000256" key="6">
    <source>
        <dbReference type="ARBA" id="ARBA00046320"/>
    </source>
</evidence>
<evidence type="ECO:0000256" key="7">
    <source>
        <dbReference type="ARBA" id="ARBA00047186"/>
    </source>
</evidence>
<feature type="non-terminal residue" evidence="11">
    <location>
        <position position="1"/>
    </location>
</feature>
<dbReference type="InterPro" id="IPR039698">
    <property type="entry name" value="Dfg10/SRD5A3"/>
</dbReference>
<dbReference type="OrthoDB" id="5788137at2759"/>
<sequence>MLSVILWQASTFHYVTFWVISNQVASAYLSHQWYHKTFTNYPKERKIIIPYIW</sequence>
<evidence type="ECO:0000256" key="3">
    <source>
        <dbReference type="ARBA" id="ARBA00022692"/>
    </source>
</evidence>
<evidence type="ECO:0000313" key="12">
    <source>
        <dbReference type="Proteomes" id="UP000670152"/>
    </source>
</evidence>
<keyword evidence="9" id="KW-0560">Oxidoreductase</keyword>
<dbReference type="GO" id="GO:0102389">
    <property type="term" value="F:polyprenol reductase activity"/>
    <property type="evidence" value="ECO:0007669"/>
    <property type="project" value="UniProtKB-UniRule"/>
</dbReference>
<evidence type="ECO:0000313" key="11">
    <source>
        <dbReference type="EMBL" id="KAG5344243.1"/>
    </source>
</evidence>
<feature type="non-terminal residue" evidence="11">
    <location>
        <position position="53"/>
    </location>
</feature>
<keyword evidence="9" id="KW-0256">Endoplasmic reticulum</keyword>
<keyword evidence="3" id="KW-0812">Transmembrane</keyword>
<dbReference type="GO" id="GO:0003865">
    <property type="term" value="F:3-oxo-5-alpha-steroid 4-dehydrogenase activity"/>
    <property type="evidence" value="ECO:0007669"/>
    <property type="project" value="TreeGrafter"/>
</dbReference>
<dbReference type="EC" id="1.3.1.94" evidence="2 9"/>
<protein>
    <recommendedName>
        <fullName evidence="7 9">Polyprenal reductase</fullName>
        <ecNumber evidence="2 9">1.3.1.94</ecNumber>
    </recommendedName>
</protein>
<keyword evidence="5" id="KW-0472">Membrane</keyword>
<dbReference type="PANTHER" id="PTHR14624">
    <property type="entry name" value="DFG10 PROTEIN"/>
    <property type="match status" value="1"/>
</dbReference>
<name>A0A836FRC4_9HYME</name>
<dbReference type="GO" id="GO:0006488">
    <property type="term" value="P:dolichol-linked oligosaccharide biosynthetic process"/>
    <property type="evidence" value="ECO:0007669"/>
    <property type="project" value="UniProtKB-UniRule"/>
</dbReference>
<reference evidence="11 12" key="1">
    <citation type="submission" date="2020-02" db="EMBL/GenBank/DDBJ databases">
        <title>Relaxed selection underlies rapid genomic changes in the transitions from sociality to social parasitism in ants.</title>
        <authorList>
            <person name="Bi X."/>
        </authorList>
    </citation>
    <scope>NUCLEOTIDE SEQUENCE [LARGE SCALE GENOMIC DNA]</scope>
    <source>
        <strain evidence="11">BGI-DK2014b</strain>
        <tissue evidence="11">Whole body</tissue>
    </source>
</reference>
<dbReference type="GO" id="GO:0005789">
    <property type="term" value="C:endoplasmic reticulum membrane"/>
    <property type="evidence" value="ECO:0007669"/>
    <property type="project" value="UniProtKB-SubCell"/>
</dbReference>
<dbReference type="EMBL" id="JAANIB010001184">
    <property type="protein sequence ID" value="KAG5344243.1"/>
    <property type="molecule type" value="Genomic_DNA"/>
</dbReference>
<keyword evidence="4" id="KW-1133">Transmembrane helix</keyword>
<gene>
    <name evidence="11" type="ORF">G6Z77_0008046</name>
</gene>
<evidence type="ECO:0000256" key="4">
    <source>
        <dbReference type="ARBA" id="ARBA00022989"/>
    </source>
</evidence>
<dbReference type="InterPro" id="IPR001104">
    <property type="entry name" value="3-oxo-5_a-steroid_4-DH_C"/>
</dbReference>
<keyword evidence="12" id="KW-1185">Reference proteome</keyword>
<dbReference type="Pfam" id="PF02544">
    <property type="entry name" value="Steroid_dh"/>
    <property type="match status" value="1"/>
</dbReference>
<feature type="domain" description="3-oxo-5-alpha-steroid 4-dehydrogenase C-terminal" evidence="10">
    <location>
        <begin position="4"/>
        <end position="53"/>
    </location>
</feature>
<evidence type="ECO:0000256" key="8">
    <source>
        <dbReference type="ARBA" id="ARBA00049427"/>
    </source>
</evidence>
<dbReference type="AlphaFoldDB" id="A0A836FRC4"/>
<comment type="catalytic activity">
    <reaction evidence="8 9">
        <text>a di-trans,poly-cis-dolichal + NADP(+) = a di-trans,poly-cis-polyprenal + NADPH + H(+)</text>
        <dbReference type="Rhea" id="RHEA:80727"/>
        <dbReference type="Rhea" id="RHEA-COMP:19536"/>
        <dbReference type="Rhea" id="RHEA-COMP:19537"/>
        <dbReference type="ChEBI" id="CHEBI:15378"/>
        <dbReference type="ChEBI" id="CHEBI:57783"/>
        <dbReference type="ChEBI" id="CHEBI:58349"/>
        <dbReference type="ChEBI" id="CHEBI:231623"/>
        <dbReference type="ChEBI" id="CHEBI:231637"/>
        <dbReference type="EC" id="1.3.1.94"/>
    </reaction>
    <physiologicalReaction direction="right-to-left" evidence="8 9">
        <dbReference type="Rhea" id="RHEA:80729"/>
    </physiologicalReaction>
</comment>
<proteinExistence type="inferred from homology"/>
<evidence type="ECO:0000259" key="10">
    <source>
        <dbReference type="Pfam" id="PF02544"/>
    </source>
</evidence>
<comment type="subcellular location">
    <subcellularLocation>
        <location evidence="1">Endomembrane system</location>
        <topology evidence="1">Multi-pass membrane protein</topology>
    </subcellularLocation>
    <subcellularLocation>
        <location evidence="9">Endoplasmic reticulum membrane</location>
    </subcellularLocation>
</comment>
<comment type="caution">
    <text evidence="11">The sequence shown here is derived from an EMBL/GenBank/DDBJ whole genome shotgun (WGS) entry which is preliminary data.</text>
</comment>
<dbReference type="Proteomes" id="UP000670152">
    <property type="component" value="Unassembled WGS sequence"/>
</dbReference>
<comment type="function">
    <text evidence="9">Plays a key role in early steps of protein N-linked glycosylation by being involved in the conversion of polyprenol into dolichol. Acts as a polyprenal reductase that mediates the reduction of polyprenal into dolichal in a NADP-dependent mechanism. Dolichols are required for the synthesis of dolichol-linked monosaccharides and the oligosaccharide precursor used for N-glycosylation.</text>
</comment>
<evidence type="ECO:0000256" key="5">
    <source>
        <dbReference type="ARBA" id="ARBA00023136"/>
    </source>
</evidence>
<keyword evidence="9" id="KW-0521">NADP</keyword>
<evidence type="ECO:0000256" key="2">
    <source>
        <dbReference type="ARBA" id="ARBA00012522"/>
    </source>
</evidence>
<organism evidence="11 12">
    <name type="scientific">Acromyrmex heyeri</name>
    <dbReference type="NCBI Taxonomy" id="230685"/>
    <lineage>
        <taxon>Eukaryota</taxon>
        <taxon>Metazoa</taxon>
        <taxon>Ecdysozoa</taxon>
        <taxon>Arthropoda</taxon>
        <taxon>Hexapoda</taxon>
        <taxon>Insecta</taxon>
        <taxon>Pterygota</taxon>
        <taxon>Neoptera</taxon>
        <taxon>Endopterygota</taxon>
        <taxon>Hymenoptera</taxon>
        <taxon>Apocrita</taxon>
        <taxon>Aculeata</taxon>
        <taxon>Formicoidea</taxon>
        <taxon>Formicidae</taxon>
        <taxon>Myrmicinae</taxon>
        <taxon>Acromyrmex</taxon>
    </lineage>
</organism>
<evidence type="ECO:0000256" key="9">
    <source>
        <dbReference type="RuleBase" id="RU367081"/>
    </source>
</evidence>
<comment type="similarity">
    <text evidence="6 9">Belongs to the steroid 5-alpha reductase family. Polyprenal reductase subfamily.</text>
</comment>
<comment type="pathway">
    <text evidence="9">Protein modification; protein glycosylation.</text>
</comment>
<dbReference type="GO" id="GO:0160198">
    <property type="term" value="F:polyprenal reductase activity"/>
    <property type="evidence" value="ECO:0007669"/>
    <property type="project" value="UniProtKB-EC"/>
</dbReference>